<dbReference type="Proteomes" id="UP001239445">
    <property type="component" value="Unassembled WGS sequence"/>
</dbReference>
<gene>
    <name evidence="2" type="ORF">QBC47DRAFT_289709</name>
</gene>
<sequence>MKASSRIDGSRCGAIPLPRPSKSWPAAATAAALLLFAHTHRAAYSHAGPSARQPPARGLCVGCRGGNSIRPDRARLVPLPFQRKAGLHKNSFFQPSVPNICESHTSAAVSPAPEPEVVVPVLQKPTTQQSLSKQELLALVDSYDGRPLESVEEHLRFFRDPYLRGYDTPDGPPITLARSQQDYHFPTAEETIAPDDEVRQILWHLRFCIITRLRNSEKVDLDEIYDTYQRLPEPRMLYIPGRLRHQLLSVLGQPQKKNSKSMLRYFAVIADVKNNGISLTSGEWNAAISFASRYVGVSTEVEVEAALEIWREMEHESSIPATDVTFNILFDVASKAGNFTLAEMIYREMEARGHRPNRYHYVSLIHFFGLKLDTDGLRAAYGEMVRAGEMIDTVALNAVLSGLLRAGEEDAAERVYEKMKASVGNGEAIPVRNYATNRAITQALLMFARLGRHHPDLRERLQATAPLHPDLHTYRILVNHHGVGKGDLARVARYVDEMKYFCIPLHGAIFLALFKSFAIHGGPVGSGAAWSAQRLGSIWDAFLNALDEGAPGLEVKTWLACWALRAFARCGGRNGVLEAYDALKERWRLGYEDEQFMVDFLGGLVNR</sequence>
<evidence type="ECO:0008006" key="4">
    <source>
        <dbReference type="Google" id="ProtNLM"/>
    </source>
</evidence>
<dbReference type="PANTHER" id="PTHR47938:SF35">
    <property type="entry name" value="PENTATRICOPEPTIDE REPEAT-CONTAINING PROTEIN 4, MITOCHONDRIAL-RELATED"/>
    <property type="match status" value="1"/>
</dbReference>
<dbReference type="Pfam" id="PF13041">
    <property type="entry name" value="PPR_2"/>
    <property type="match status" value="1"/>
</dbReference>
<evidence type="ECO:0000313" key="3">
    <source>
        <dbReference type="Proteomes" id="UP001239445"/>
    </source>
</evidence>
<evidence type="ECO:0000313" key="2">
    <source>
        <dbReference type="EMBL" id="KAK1761205.1"/>
    </source>
</evidence>
<organism evidence="2 3">
    <name type="scientific">Echria macrotheca</name>
    <dbReference type="NCBI Taxonomy" id="438768"/>
    <lineage>
        <taxon>Eukaryota</taxon>
        <taxon>Fungi</taxon>
        <taxon>Dikarya</taxon>
        <taxon>Ascomycota</taxon>
        <taxon>Pezizomycotina</taxon>
        <taxon>Sordariomycetes</taxon>
        <taxon>Sordariomycetidae</taxon>
        <taxon>Sordariales</taxon>
        <taxon>Schizotheciaceae</taxon>
        <taxon>Echria</taxon>
    </lineage>
</organism>
<keyword evidence="3" id="KW-1185">Reference proteome</keyword>
<dbReference type="InterPro" id="IPR002885">
    <property type="entry name" value="PPR_rpt"/>
</dbReference>
<name>A0AAJ0FHL2_9PEZI</name>
<comment type="caution">
    <text evidence="2">The sequence shown here is derived from an EMBL/GenBank/DDBJ whole genome shotgun (WGS) entry which is preliminary data.</text>
</comment>
<evidence type="ECO:0000256" key="1">
    <source>
        <dbReference type="PROSITE-ProRule" id="PRU00708"/>
    </source>
</evidence>
<feature type="repeat" description="PPR" evidence="1">
    <location>
        <begin position="322"/>
        <end position="356"/>
    </location>
</feature>
<proteinExistence type="predicted"/>
<dbReference type="PROSITE" id="PS51375">
    <property type="entry name" value="PPR"/>
    <property type="match status" value="2"/>
</dbReference>
<dbReference type="InterPro" id="IPR011990">
    <property type="entry name" value="TPR-like_helical_dom_sf"/>
</dbReference>
<dbReference type="EMBL" id="MU839827">
    <property type="protein sequence ID" value="KAK1761205.1"/>
    <property type="molecule type" value="Genomic_DNA"/>
</dbReference>
<dbReference type="GO" id="GO:0003729">
    <property type="term" value="F:mRNA binding"/>
    <property type="evidence" value="ECO:0007669"/>
    <property type="project" value="TreeGrafter"/>
</dbReference>
<dbReference type="Gene3D" id="1.25.40.10">
    <property type="entry name" value="Tetratricopeptide repeat domain"/>
    <property type="match status" value="1"/>
</dbReference>
<reference evidence="2" key="1">
    <citation type="submission" date="2023-06" db="EMBL/GenBank/DDBJ databases">
        <title>Genome-scale phylogeny and comparative genomics of the fungal order Sordariales.</title>
        <authorList>
            <consortium name="Lawrence Berkeley National Laboratory"/>
            <person name="Hensen N."/>
            <person name="Bonometti L."/>
            <person name="Westerberg I."/>
            <person name="Brannstrom I.O."/>
            <person name="Guillou S."/>
            <person name="Cros-Aarteil S."/>
            <person name="Calhoun S."/>
            <person name="Haridas S."/>
            <person name="Kuo A."/>
            <person name="Mondo S."/>
            <person name="Pangilinan J."/>
            <person name="Riley R."/>
            <person name="Labutti K."/>
            <person name="Andreopoulos B."/>
            <person name="Lipzen A."/>
            <person name="Chen C."/>
            <person name="Yanf M."/>
            <person name="Daum C."/>
            <person name="Ng V."/>
            <person name="Clum A."/>
            <person name="Steindorff A."/>
            <person name="Ohm R."/>
            <person name="Martin F."/>
            <person name="Silar P."/>
            <person name="Natvig D."/>
            <person name="Lalanne C."/>
            <person name="Gautier V."/>
            <person name="Ament-Velasquez S.L."/>
            <person name="Kruys A."/>
            <person name="Hutchinson M.I."/>
            <person name="Powell A.J."/>
            <person name="Barry K."/>
            <person name="Miller A.N."/>
            <person name="Grigoriev I.V."/>
            <person name="Debuchy R."/>
            <person name="Gladieux P."/>
            <person name="Thoren M.H."/>
            <person name="Johannesson H."/>
        </authorList>
    </citation>
    <scope>NUCLEOTIDE SEQUENCE</scope>
    <source>
        <strain evidence="2">PSN4</strain>
    </source>
</reference>
<dbReference type="Pfam" id="PF01535">
    <property type="entry name" value="PPR"/>
    <property type="match status" value="1"/>
</dbReference>
<accession>A0AAJ0FHL2</accession>
<dbReference type="AlphaFoldDB" id="A0AAJ0FHL2"/>
<protein>
    <recommendedName>
        <fullName evidence="4">Pentatricopeptide repeat protein</fullName>
    </recommendedName>
</protein>
<dbReference type="PANTHER" id="PTHR47938">
    <property type="entry name" value="RESPIRATORY COMPLEX I CHAPERONE (CIA84), PUTATIVE (AFU_ORTHOLOGUE AFUA_2G06020)-RELATED"/>
    <property type="match status" value="1"/>
</dbReference>
<dbReference type="NCBIfam" id="TIGR00756">
    <property type="entry name" value="PPR"/>
    <property type="match status" value="2"/>
</dbReference>
<feature type="repeat" description="PPR" evidence="1">
    <location>
        <begin position="392"/>
        <end position="422"/>
    </location>
</feature>